<feature type="transmembrane region" description="Helical" evidence="6">
    <location>
        <begin position="340"/>
        <end position="364"/>
    </location>
</feature>
<evidence type="ECO:0000256" key="3">
    <source>
        <dbReference type="ARBA" id="ARBA00022989"/>
    </source>
</evidence>
<dbReference type="AlphaFoldDB" id="A0A1Y2HP23"/>
<dbReference type="OrthoDB" id="2261376at2759"/>
<feature type="transmembrane region" description="Helical" evidence="6">
    <location>
        <begin position="241"/>
        <end position="263"/>
    </location>
</feature>
<dbReference type="STRING" id="765915.A0A1Y2HP23"/>
<keyword evidence="9" id="KW-1185">Reference proteome</keyword>
<comment type="caution">
    <text evidence="8">The sequence shown here is derived from an EMBL/GenBank/DDBJ whole genome shotgun (WGS) entry which is preliminary data.</text>
</comment>
<dbReference type="SUPFAM" id="SSF103473">
    <property type="entry name" value="MFS general substrate transporter"/>
    <property type="match status" value="1"/>
</dbReference>
<evidence type="ECO:0000313" key="8">
    <source>
        <dbReference type="EMBL" id="ORZ34872.1"/>
    </source>
</evidence>
<evidence type="ECO:0000259" key="7">
    <source>
        <dbReference type="PROSITE" id="PS50850"/>
    </source>
</evidence>
<feature type="domain" description="Major facilitator superfamily (MFS) profile" evidence="7">
    <location>
        <begin position="20"/>
        <end position="437"/>
    </location>
</feature>
<feature type="transmembrane region" description="Helical" evidence="6">
    <location>
        <begin position="313"/>
        <end position="334"/>
    </location>
</feature>
<protein>
    <submittedName>
        <fullName evidence="8">Major facilitator superfamily domain-containing protein</fullName>
    </submittedName>
</protein>
<feature type="transmembrane region" description="Helical" evidence="6">
    <location>
        <begin position="64"/>
        <end position="84"/>
    </location>
</feature>
<feature type="region of interest" description="Disordered" evidence="5">
    <location>
        <begin position="465"/>
        <end position="511"/>
    </location>
</feature>
<dbReference type="PANTHER" id="PTHR23508:SF10">
    <property type="entry name" value="CARBOXYLIC ACID TRANSPORTER PROTEIN HOMOLOG"/>
    <property type="match status" value="1"/>
</dbReference>
<comment type="subcellular location">
    <subcellularLocation>
        <location evidence="1">Membrane</location>
        <topology evidence="1">Multi-pass membrane protein</topology>
    </subcellularLocation>
</comment>
<dbReference type="Gene3D" id="1.20.1250.20">
    <property type="entry name" value="MFS general substrate transporter like domains"/>
    <property type="match status" value="1"/>
</dbReference>
<feature type="transmembrane region" description="Helical" evidence="6">
    <location>
        <begin position="91"/>
        <end position="112"/>
    </location>
</feature>
<feature type="transmembrane region" description="Helical" evidence="6">
    <location>
        <begin position="161"/>
        <end position="189"/>
    </location>
</feature>
<reference evidence="8 9" key="1">
    <citation type="submission" date="2016-07" db="EMBL/GenBank/DDBJ databases">
        <title>Pervasive Adenine N6-methylation of Active Genes in Fungi.</title>
        <authorList>
            <consortium name="DOE Joint Genome Institute"/>
            <person name="Mondo S.J."/>
            <person name="Dannebaum R.O."/>
            <person name="Kuo R.C."/>
            <person name="Labutti K."/>
            <person name="Haridas S."/>
            <person name="Kuo A."/>
            <person name="Salamov A."/>
            <person name="Ahrendt S.R."/>
            <person name="Lipzen A."/>
            <person name="Sullivan W."/>
            <person name="Andreopoulos W.B."/>
            <person name="Clum A."/>
            <person name="Lindquist E."/>
            <person name="Daum C."/>
            <person name="Ramamoorthy G.K."/>
            <person name="Gryganskyi A."/>
            <person name="Culley D."/>
            <person name="Magnuson J.K."/>
            <person name="James T.Y."/>
            <person name="O'Malley M.A."/>
            <person name="Stajich J.E."/>
            <person name="Spatafora J.W."/>
            <person name="Visel A."/>
            <person name="Grigoriev I.V."/>
        </authorList>
    </citation>
    <scope>NUCLEOTIDE SEQUENCE [LARGE SCALE GENOMIC DNA]</scope>
    <source>
        <strain evidence="8 9">PL171</strain>
    </source>
</reference>
<dbReference type="GO" id="GO:0046943">
    <property type="term" value="F:carboxylic acid transmembrane transporter activity"/>
    <property type="evidence" value="ECO:0007669"/>
    <property type="project" value="TreeGrafter"/>
</dbReference>
<dbReference type="PROSITE" id="PS50850">
    <property type="entry name" value="MFS"/>
    <property type="match status" value="1"/>
</dbReference>
<keyword evidence="3 6" id="KW-1133">Transmembrane helix</keyword>
<dbReference type="EMBL" id="MCFL01000025">
    <property type="protein sequence ID" value="ORZ34872.1"/>
    <property type="molecule type" value="Genomic_DNA"/>
</dbReference>
<dbReference type="InterPro" id="IPR011701">
    <property type="entry name" value="MFS"/>
</dbReference>
<feature type="compositionally biased region" description="Basic and acidic residues" evidence="5">
    <location>
        <begin position="465"/>
        <end position="474"/>
    </location>
</feature>
<feature type="transmembrane region" description="Helical" evidence="6">
    <location>
        <begin position="376"/>
        <end position="397"/>
    </location>
</feature>
<feature type="transmembrane region" description="Helical" evidence="6">
    <location>
        <begin position="409"/>
        <end position="433"/>
    </location>
</feature>
<dbReference type="Proteomes" id="UP000193411">
    <property type="component" value="Unassembled WGS sequence"/>
</dbReference>
<evidence type="ECO:0000256" key="5">
    <source>
        <dbReference type="SAM" id="MobiDB-lite"/>
    </source>
</evidence>
<keyword evidence="4 6" id="KW-0472">Membrane</keyword>
<gene>
    <name evidence="8" type="ORF">BCR44DRAFT_1493270</name>
</gene>
<sequence length="511" mass="55851">MEQQASGTARRAAQFSGLAAVLACGAGLFSDGYVNAVAGPVNTILKSYLYKDVPATDKKDLSSMFSSFAFLGTIVGMLTFGYLSDRIGRRFGMLFASIMMIVMSLVVAIPVGSDFRSVYTWLIVCRAITGIAIGAEYPAGSVAASEGSESDDVAKGNQQKFFSLATNTAIDFGFVVASFVPMMFLAIFGMENLNAVWRCTLAFGALPPMTILYYRFKIGESEHYERAAMKSIPWAFVIRKYWVRFFAVSFSWLLYDFVAYPAGIYSSLFVSEISPDSSLMSDLLVGGILNLFYIPGTLLGAMFVDKWGPKNSMLFGLGAQAICGLILSLGISYLRTNLPLLIFIYGLFLTFGEWGPGNNLGLLASKAMAPTAVRGVAYGLAAAIGKVGAFIGTYVFTPIQELFPAQSDGYFAAPFYVGTGCAVLAFALVFFLLPPVEVDGLAKMDQEFMAMCEAEGYDVRALLKHDEDEEKSTSEDQLTSRVTGRRERNRKSTEKERKKHKTRPTNVYRIQ</sequence>
<accession>A0A1Y2HP23</accession>
<dbReference type="Pfam" id="PF07690">
    <property type="entry name" value="MFS_1"/>
    <property type="match status" value="1"/>
</dbReference>
<evidence type="ECO:0000256" key="4">
    <source>
        <dbReference type="ARBA" id="ARBA00023136"/>
    </source>
</evidence>
<keyword evidence="2 6" id="KW-0812">Transmembrane</keyword>
<evidence type="ECO:0000256" key="6">
    <source>
        <dbReference type="SAM" id="Phobius"/>
    </source>
</evidence>
<dbReference type="GO" id="GO:0005886">
    <property type="term" value="C:plasma membrane"/>
    <property type="evidence" value="ECO:0007669"/>
    <property type="project" value="TreeGrafter"/>
</dbReference>
<feature type="compositionally biased region" description="Basic and acidic residues" evidence="5">
    <location>
        <begin position="484"/>
        <end position="496"/>
    </location>
</feature>
<evidence type="ECO:0000256" key="2">
    <source>
        <dbReference type="ARBA" id="ARBA00022692"/>
    </source>
</evidence>
<dbReference type="InterPro" id="IPR036259">
    <property type="entry name" value="MFS_trans_sf"/>
</dbReference>
<evidence type="ECO:0000256" key="1">
    <source>
        <dbReference type="ARBA" id="ARBA00004141"/>
    </source>
</evidence>
<dbReference type="PANTHER" id="PTHR23508">
    <property type="entry name" value="CARBOXYLIC ACID TRANSPORTER PROTEIN HOMOLOG"/>
    <property type="match status" value="1"/>
</dbReference>
<dbReference type="InterPro" id="IPR020846">
    <property type="entry name" value="MFS_dom"/>
</dbReference>
<feature type="transmembrane region" description="Helical" evidence="6">
    <location>
        <begin position="12"/>
        <end position="30"/>
    </location>
</feature>
<evidence type="ECO:0000313" key="9">
    <source>
        <dbReference type="Proteomes" id="UP000193411"/>
    </source>
</evidence>
<feature type="transmembrane region" description="Helical" evidence="6">
    <location>
        <begin position="283"/>
        <end position="304"/>
    </location>
</feature>
<proteinExistence type="predicted"/>
<organism evidence="8 9">
    <name type="scientific">Catenaria anguillulae PL171</name>
    <dbReference type="NCBI Taxonomy" id="765915"/>
    <lineage>
        <taxon>Eukaryota</taxon>
        <taxon>Fungi</taxon>
        <taxon>Fungi incertae sedis</taxon>
        <taxon>Blastocladiomycota</taxon>
        <taxon>Blastocladiomycetes</taxon>
        <taxon>Blastocladiales</taxon>
        <taxon>Catenariaceae</taxon>
        <taxon>Catenaria</taxon>
    </lineage>
</organism>
<name>A0A1Y2HP23_9FUNG</name>